<dbReference type="NCBIfam" id="TIGR02001">
    <property type="entry name" value="gcw_chp"/>
    <property type="match status" value="1"/>
</dbReference>
<dbReference type="InterPro" id="IPR010239">
    <property type="entry name" value="CHP02001"/>
</dbReference>
<feature type="chain" id="PRO_5045523307" evidence="1">
    <location>
        <begin position="26"/>
        <end position="248"/>
    </location>
</feature>
<feature type="signal peptide" evidence="1">
    <location>
        <begin position="1"/>
        <end position="25"/>
    </location>
</feature>
<dbReference type="EMBL" id="JAKZHW010000001">
    <property type="protein sequence ID" value="MCH8616060.1"/>
    <property type="molecule type" value="Genomic_DNA"/>
</dbReference>
<organism evidence="2 3">
    <name type="scientific">Sphingomonas telluris</name>
    <dbReference type="NCBI Taxonomy" id="2907998"/>
    <lineage>
        <taxon>Bacteria</taxon>
        <taxon>Pseudomonadati</taxon>
        <taxon>Pseudomonadota</taxon>
        <taxon>Alphaproteobacteria</taxon>
        <taxon>Sphingomonadales</taxon>
        <taxon>Sphingomonadaceae</taxon>
        <taxon>Sphingomonas</taxon>
    </lineage>
</organism>
<protein>
    <submittedName>
        <fullName evidence="2">TorF family putative porin</fullName>
    </submittedName>
</protein>
<evidence type="ECO:0000256" key="1">
    <source>
        <dbReference type="SAM" id="SignalP"/>
    </source>
</evidence>
<evidence type="ECO:0000313" key="2">
    <source>
        <dbReference type="EMBL" id="MCH8616060.1"/>
    </source>
</evidence>
<comment type="caution">
    <text evidence="2">The sequence shown here is derived from an EMBL/GenBank/DDBJ whole genome shotgun (WGS) entry which is preliminary data.</text>
</comment>
<proteinExistence type="predicted"/>
<dbReference type="RefSeq" id="WP_241446884.1">
    <property type="nucleotide sequence ID" value="NZ_JAKZHW010000001.1"/>
</dbReference>
<keyword evidence="1" id="KW-0732">Signal</keyword>
<keyword evidence="3" id="KW-1185">Reference proteome</keyword>
<dbReference type="Pfam" id="PF09694">
    <property type="entry name" value="Gcw_chp"/>
    <property type="match status" value="1"/>
</dbReference>
<gene>
    <name evidence="2" type="ORF">LZ016_08110</name>
</gene>
<name>A0ABS9VM75_9SPHN</name>
<accession>A0ABS9VM75</accession>
<sequence length="248" mass="26142">MSRFARVSCYAISLLTVLVAAPAAAEDLGAGFAVNGGATVVSDYRFRGISQTNRRFAIQGTISVSHASGFYGTVWGSSIDDYVANGSDAELDLIVGYKKTFGSTTVDGGVLYYYYPGSHGANTDFAEPYISVSQAIGPATLKGTVNWAPKQKALTLDGVHKESGLYLAGDASFAIPKTPVSLTGHLGHSFEKNYITFGEEYTDWSLGASVTHKNVTLGIAYVDTDTTLYGDNRNVSKAGVVASLGVAF</sequence>
<dbReference type="Proteomes" id="UP001203058">
    <property type="component" value="Unassembled WGS sequence"/>
</dbReference>
<evidence type="ECO:0000313" key="3">
    <source>
        <dbReference type="Proteomes" id="UP001203058"/>
    </source>
</evidence>
<reference evidence="2 3" key="1">
    <citation type="submission" date="2022-03" db="EMBL/GenBank/DDBJ databases">
        <authorList>
            <person name="Jo J.-H."/>
            <person name="Im W.-T."/>
        </authorList>
    </citation>
    <scope>NUCLEOTIDE SEQUENCE [LARGE SCALE GENOMIC DNA]</scope>
    <source>
        <strain evidence="2 3">SM33</strain>
    </source>
</reference>